<feature type="region of interest" description="Disordered" evidence="1">
    <location>
        <begin position="113"/>
        <end position="158"/>
    </location>
</feature>
<feature type="region of interest" description="Disordered" evidence="1">
    <location>
        <begin position="1"/>
        <end position="40"/>
    </location>
</feature>
<sequence>MQSQEARNNKQTHTSPTRPSSTQTRHGHQDGSKIFRSPIRTIRNELKQADLRHDEEVSATATGVAVNPIADGRQEIGSSPGSVECWRTRRSARGGTPDLRCSALGATRRALGPDAQTVEDPTKREPARNRIPSASTHSTGGTTAYSTGGHTIADPARGSPQIIFSGIRESDGHVQHDMIHPTEIRAQVTVAVPAPSCPSRPREKEMQTPLKMESEAQDYRRTYVPEGESESERRCDKLADRDRDTKLDARCEIALKCRYWTKNVDRVYWYWMIRVYGASRKGQRGHG</sequence>
<evidence type="ECO:0000256" key="1">
    <source>
        <dbReference type="SAM" id="MobiDB-lite"/>
    </source>
</evidence>
<proteinExistence type="predicted"/>
<evidence type="ECO:0000313" key="2">
    <source>
        <dbReference type="EMBL" id="KAJ7613484.1"/>
    </source>
</evidence>
<gene>
    <name evidence="2" type="ORF">FB45DRAFT_874442</name>
</gene>
<reference evidence="2" key="1">
    <citation type="submission" date="2023-03" db="EMBL/GenBank/DDBJ databases">
        <title>Massive genome expansion in bonnet fungi (Mycena s.s.) driven by repeated elements and novel gene families across ecological guilds.</title>
        <authorList>
            <consortium name="Lawrence Berkeley National Laboratory"/>
            <person name="Harder C.B."/>
            <person name="Miyauchi S."/>
            <person name="Viragh M."/>
            <person name="Kuo A."/>
            <person name="Thoen E."/>
            <person name="Andreopoulos B."/>
            <person name="Lu D."/>
            <person name="Skrede I."/>
            <person name="Drula E."/>
            <person name="Henrissat B."/>
            <person name="Morin E."/>
            <person name="Kohler A."/>
            <person name="Barry K."/>
            <person name="LaButti K."/>
            <person name="Morin E."/>
            <person name="Salamov A."/>
            <person name="Lipzen A."/>
            <person name="Mereny Z."/>
            <person name="Hegedus B."/>
            <person name="Baldrian P."/>
            <person name="Stursova M."/>
            <person name="Weitz H."/>
            <person name="Taylor A."/>
            <person name="Grigoriev I.V."/>
            <person name="Nagy L.G."/>
            <person name="Martin F."/>
            <person name="Kauserud H."/>
        </authorList>
    </citation>
    <scope>NUCLEOTIDE SEQUENCE</scope>
    <source>
        <strain evidence="2">9284</strain>
    </source>
</reference>
<evidence type="ECO:0000313" key="3">
    <source>
        <dbReference type="Proteomes" id="UP001221142"/>
    </source>
</evidence>
<dbReference type="AlphaFoldDB" id="A0AAD7B8T9"/>
<name>A0AAD7B8T9_9AGAR</name>
<feature type="compositionally biased region" description="Low complexity" evidence="1">
    <location>
        <begin position="133"/>
        <end position="151"/>
    </location>
</feature>
<organism evidence="2 3">
    <name type="scientific">Roridomyces roridus</name>
    <dbReference type="NCBI Taxonomy" id="1738132"/>
    <lineage>
        <taxon>Eukaryota</taxon>
        <taxon>Fungi</taxon>
        <taxon>Dikarya</taxon>
        <taxon>Basidiomycota</taxon>
        <taxon>Agaricomycotina</taxon>
        <taxon>Agaricomycetes</taxon>
        <taxon>Agaricomycetidae</taxon>
        <taxon>Agaricales</taxon>
        <taxon>Marasmiineae</taxon>
        <taxon>Mycenaceae</taxon>
        <taxon>Roridomyces</taxon>
    </lineage>
</organism>
<comment type="caution">
    <text evidence="2">The sequence shown here is derived from an EMBL/GenBank/DDBJ whole genome shotgun (WGS) entry which is preliminary data.</text>
</comment>
<dbReference type="Proteomes" id="UP001221142">
    <property type="component" value="Unassembled WGS sequence"/>
</dbReference>
<accession>A0AAD7B8T9</accession>
<protein>
    <submittedName>
        <fullName evidence="2">Uncharacterized protein</fullName>
    </submittedName>
</protein>
<keyword evidence="3" id="KW-1185">Reference proteome</keyword>
<dbReference type="EMBL" id="JARKIF010000028">
    <property type="protein sequence ID" value="KAJ7613484.1"/>
    <property type="molecule type" value="Genomic_DNA"/>
</dbReference>
<feature type="compositionally biased region" description="Low complexity" evidence="1">
    <location>
        <begin position="11"/>
        <end position="24"/>
    </location>
</feature>
<feature type="region of interest" description="Disordered" evidence="1">
    <location>
        <begin position="62"/>
        <end position="82"/>
    </location>
</feature>